<evidence type="ECO:0000313" key="1">
    <source>
        <dbReference type="EMBL" id="KAG6538549.1"/>
    </source>
</evidence>
<organism evidence="1 2">
    <name type="scientific">Zingiber officinale</name>
    <name type="common">Ginger</name>
    <name type="synonym">Amomum zingiber</name>
    <dbReference type="NCBI Taxonomy" id="94328"/>
    <lineage>
        <taxon>Eukaryota</taxon>
        <taxon>Viridiplantae</taxon>
        <taxon>Streptophyta</taxon>
        <taxon>Embryophyta</taxon>
        <taxon>Tracheophyta</taxon>
        <taxon>Spermatophyta</taxon>
        <taxon>Magnoliopsida</taxon>
        <taxon>Liliopsida</taxon>
        <taxon>Zingiberales</taxon>
        <taxon>Zingiberaceae</taxon>
        <taxon>Zingiber</taxon>
    </lineage>
</organism>
<comment type="caution">
    <text evidence="1">The sequence shown here is derived from an EMBL/GenBank/DDBJ whole genome shotgun (WGS) entry which is preliminary data.</text>
</comment>
<gene>
    <name evidence="1" type="ORF">ZIOFF_003673</name>
</gene>
<dbReference type="EMBL" id="JACMSC010000001">
    <property type="protein sequence ID" value="KAG6538549.1"/>
    <property type="molecule type" value="Genomic_DNA"/>
</dbReference>
<reference evidence="1 2" key="1">
    <citation type="submission" date="2020-08" db="EMBL/GenBank/DDBJ databases">
        <title>Plant Genome Project.</title>
        <authorList>
            <person name="Zhang R.-G."/>
        </authorList>
    </citation>
    <scope>NUCLEOTIDE SEQUENCE [LARGE SCALE GENOMIC DNA]</scope>
    <source>
        <tissue evidence="1">Rhizome</tissue>
    </source>
</reference>
<evidence type="ECO:0000313" key="2">
    <source>
        <dbReference type="Proteomes" id="UP000734854"/>
    </source>
</evidence>
<accession>A0A8J5IPJ5</accession>
<proteinExistence type="predicted"/>
<dbReference type="AlphaFoldDB" id="A0A8J5IPJ5"/>
<protein>
    <submittedName>
        <fullName evidence="1">Uncharacterized protein</fullName>
    </submittedName>
</protein>
<dbReference type="Proteomes" id="UP000734854">
    <property type="component" value="Unassembled WGS sequence"/>
</dbReference>
<name>A0A8J5IPJ5_ZINOF</name>
<sequence>MSSSWSCSWTRISPARTVHESSALSLASVPSSILLLLDASSFMSSQFFDGFRETFLGFGASGAALGDSCSYRKSTLLGSSNYMDRQIPFVGILSNISSQNLGSSFVGI</sequence>
<keyword evidence="2" id="KW-1185">Reference proteome</keyword>